<sequence length="281" mass="31204">MKLSPFESEYADSALPTFQGAPATHNAVRNSADAETPWTQMSALLGTTVIQAVQSFYLAKRSSQYFSDLPENDDRVGQAIENINNRLMRMAVLDIAALNDRGLASNDPKNTRVASLPTAHRRMKRHLTDANASAAELDQLGKLQTDINCDHYMPLMYVRHLRNKWAGHPSLDRRFDAWASADKTLSVAAVEAALTRLVNNTHDTALFVSSAPALQEFRQPPAVANPDGSWPMTVDLSNVTVWADHMRDSADKEVRALRAQITGETKLERSAHTEAYRGKQY</sequence>
<dbReference type="Proteomes" id="UP001296993">
    <property type="component" value="Unassembled WGS sequence"/>
</dbReference>
<comment type="caution">
    <text evidence="1">The sequence shown here is derived from an EMBL/GenBank/DDBJ whole genome shotgun (WGS) entry which is preliminary data.</text>
</comment>
<dbReference type="EMBL" id="JAGIOF010000001">
    <property type="protein sequence ID" value="MBP2387969.1"/>
    <property type="molecule type" value="Genomic_DNA"/>
</dbReference>
<organism evidence="1 2">
    <name type="scientific">Paeniglutamicibacter kerguelensis</name>
    <dbReference type="NCBI Taxonomy" id="254788"/>
    <lineage>
        <taxon>Bacteria</taxon>
        <taxon>Bacillati</taxon>
        <taxon>Actinomycetota</taxon>
        <taxon>Actinomycetes</taxon>
        <taxon>Micrococcales</taxon>
        <taxon>Micrococcaceae</taxon>
        <taxon>Paeniglutamicibacter</taxon>
    </lineage>
</organism>
<reference evidence="1 2" key="1">
    <citation type="submission" date="2021-03" db="EMBL/GenBank/DDBJ databases">
        <title>Sequencing the genomes of 1000 actinobacteria strains.</title>
        <authorList>
            <person name="Klenk H.-P."/>
        </authorList>
    </citation>
    <scope>NUCLEOTIDE SEQUENCE [LARGE SCALE GENOMIC DNA]</scope>
    <source>
        <strain evidence="1 2">DSM 15797</strain>
    </source>
</reference>
<gene>
    <name evidence="1" type="ORF">JOF47_003480</name>
</gene>
<accession>A0ABS4XJV3</accession>
<name>A0ABS4XJV3_9MICC</name>
<keyword evidence="2" id="KW-1185">Reference proteome</keyword>
<evidence type="ECO:0000313" key="1">
    <source>
        <dbReference type="EMBL" id="MBP2387969.1"/>
    </source>
</evidence>
<evidence type="ECO:0008006" key="3">
    <source>
        <dbReference type="Google" id="ProtNLM"/>
    </source>
</evidence>
<proteinExistence type="predicted"/>
<dbReference type="RefSeq" id="WP_377737202.1">
    <property type="nucleotide sequence ID" value="NZ_JBHSKA010000001.1"/>
</dbReference>
<protein>
    <recommendedName>
        <fullName evidence="3">DUF1524 domain-containing protein</fullName>
    </recommendedName>
</protein>
<evidence type="ECO:0000313" key="2">
    <source>
        <dbReference type="Proteomes" id="UP001296993"/>
    </source>
</evidence>